<dbReference type="InterPro" id="IPR051410">
    <property type="entry name" value="Ferric/Cupric_Reductase"/>
</dbReference>
<name>A0A559MN68_9HELO</name>
<dbReference type="Pfam" id="PF08030">
    <property type="entry name" value="NAD_binding_6"/>
    <property type="match status" value="1"/>
</dbReference>
<feature type="transmembrane region" description="Helical" evidence="15">
    <location>
        <begin position="55"/>
        <end position="72"/>
    </location>
</feature>
<dbReference type="SUPFAM" id="SSF52343">
    <property type="entry name" value="Ferredoxin reductase-like, C-terminal NADP-linked domain"/>
    <property type="match status" value="1"/>
</dbReference>
<comment type="similarity">
    <text evidence="2">Belongs to the ferric reductase (FRE) family.</text>
</comment>
<evidence type="ECO:0000256" key="1">
    <source>
        <dbReference type="ARBA" id="ARBA00004651"/>
    </source>
</evidence>
<feature type="transmembrane region" description="Helical" evidence="15">
    <location>
        <begin position="268"/>
        <end position="286"/>
    </location>
</feature>
<dbReference type="GO" id="GO:0006879">
    <property type="term" value="P:intracellular iron ion homeostasis"/>
    <property type="evidence" value="ECO:0007669"/>
    <property type="project" value="TreeGrafter"/>
</dbReference>
<evidence type="ECO:0000256" key="9">
    <source>
        <dbReference type="ARBA" id="ARBA00023002"/>
    </source>
</evidence>
<keyword evidence="18" id="KW-1185">Reference proteome</keyword>
<sequence length="682" mass="74359">MNMGDNMMMGGAPSDSPLNASGIDFSNDTQASTFLGQILDDGEFQIDGNMYARNFWYGVCGVIGVCAVFNVLQKATFNTRMRAAAANKTRPASPSNFFLSCIACITAISREAGYAQYTPRNHRFFKVPPVGTITLLVVYLAWVILLEFVNNNVEGAQHFTSLGVRAAWLAVAQVPLLILLAGKNNLIGLATGVSYERLNVIHRWVSRVLLFLVTLHVIFLHLSWNAYDLGPLEYSTDSCIPTGWATYAILIWMNISTIAPIRNFSYEFFVIQHIITFFGFIIAVMMHLPSTALYSRVYIYIPIALYLLDRLVRSGRYAWNNIRPGRATLTALEGGVTRVRVQSKAIKNWAPGSHVFLSIPKFGIGQSHPATIASTPHSHGGDLVFILKSHKGFTSRLLKSAPNSSTSLLPTEQGSRSEVSHMALIDGPYGNSHSDFAGFDSILLISGSTGTTFTLPILLDISRRAQQTKLPLKRITFLWIVKNTSWTSWTASELTAAADALYAAGIELDIRIHVTCDENFTNGDTGDENKECGCACDKSAGPCCCVQVPEEDDDSDTIQQVDEKSVPAPVEAKKDAAQVNIQSRSQSPSPSPSTSASGSNPNAGTKSKILPCATFHSGRPEFYDMLWDILDKAEGETGVAVCGPLGLSADVRRTVVRCSDERAVHKGTGAQGIYLHAECFGW</sequence>
<evidence type="ECO:0000256" key="14">
    <source>
        <dbReference type="SAM" id="MobiDB-lite"/>
    </source>
</evidence>
<reference evidence="17 18" key="1">
    <citation type="submission" date="2018-05" db="EMBL/GenBank/DDBJ databases">
        <title>Genome sequencing and assembly of the regulated plant pathogen Lachnellula willkommii and related sister species for the development of diagnostic species identification markers.</title>
        <authorList>
            <person name="Giroux E."/>
            <person name="Bilodeau G."/>
        </authorList>
    </citation>
    <scope>NUCLEOTIDE SEQUENCE [LARGE SCALE GENOMIC DNA]</scope>
    <source>
        <strain evidence="17 18">CBS 172.35</strain>
    </source>
</reference>
<dbReference type="EMBL" id="QGML01000012">
    <property type="protein sequence ID" value="TVY94394.1"/>
    <property type="molecule type" value="Genomic_DNA"/>
</dbReference>
<dbReference type="SFLD" id="SFLDS00052">
    <property type="entry name" value="Ferric_Reductase_Domain"/>
    <property type="match status" value="1"/>
</dbReference>
<gene>
    <name evidence="17" type="primary">FRE7_0</name>
    <name evidence="17" type="ORF">LAWI1_G000163</name>
</gene>
<evidence type="ECO:0000256" key="2">
    <source>
        <dbReference type="ARBA" id="ARBA00006278"/>
    </source>
</evidence>
<evidence type="ECO:0000313" key="17">
    <source>
        <dbReference type="EMBL" id="TVY94394.1"/>
    </source>
</evidence>
<evidence type="ECO:0000256" key="11">
    <source>
        <dbReference type="ARBA" id="ARBA00023136"/>
    </source>
</evidence>
<keyword evidence="12" id="KW-0325">Glycoprotein</keyword>
<dbReference type="InterPro" id="IPR017938">
    <property type="entry name" value="Riboflavin_synthase-like_b-brl"/>
</dbReference>
<feature type="transmembrane region" description="Helical" evidence="15">
    <location>
        <begin position="127"/>
        <end position="146"/>
    </location>
</feature>
<evidence type="ECO:0000256" key="5">
    <source>
        <dbReference type="ARBA" id="ARBA00022475"/>
    </source>
</evidence>
<dbReference type="EC" id="1.16.1.9" evidence="3"/>
<feature type="region of interest" description="Disordered" evidence="14">
    <location>
        <begin position="554"/>
        <end position="608"/>
    </location>
</feature>
<dbReference type="AlphaFoldDB" id="A0A559MN68"/>
<feature type="compositionally biased region" description="Low complexity" evidence="14">
    <location>
        <begin position="583"/>
        <end position="601"/>
    </location>
</feature>
<evidence type="ECO:0000256" key="6">
    <source>
        <dbReference type="ARBA" id="ARBA00022692"/>
    </source>
</evidence>
<dbReference type="Pfam" id="PF01794">
    <property type="entry name" value="Ferric_reduct"/>
    <property type="match status" value="1"/>
</dbReference>
<dbReference type="Pfam" id="PF08022">
    <property type="entry name" value="FAD_binding_8"/>
    <property type="match status" value="1"/>
</dbReference>
<comment type="subcellular location">
    <subcellularLocation>
        <location evidence="1">Cell membrane</location>
        <topology evidence="1">Multi-pass membrane protein</topology>
    </subcellularLocation>
</comment>
<evidence type="ECO:0000256" key="13">
    <source>
        <dbReference type="ARBA" id="ARBA00048483"/>
    </source>
</evidence>
<dbReference type="GO" id="GO:0015677">
    <property type="term" value="P:copper ion import"/>
    <property type="evidence" value="ECO:0007669"/>
    <property type="project" value="TreeGrafter"/>
</dbReference>
<keyword evidence="10" id="KW-0406">Ion transport</keyword>
<keyword evidence="11 15" id="KW-0472">Membrane</keyword>
<dbReference type="GO" id="GO:0005886">
    <property type="term" value="C:plasma membrane"/>
    <property type="evidence" value="ECO:0007669"/>
    <property type="project" value="UniProtKB-SubCell"/>
</dbReference>
<dbReference type="PANTHER" id="PTHR32361">
    <property type="entry name" value="FERRIC/CUPRIC REDUCTASE TRANSMEMBRANE COMPONENT"/>
    <property type="match status" value="1"/>
</dbReference>
<proteinExistence type="inferred from homology"/>
<dbReference type="GO" id="GO:0052851">
    <property type="term" value="F:ferric-chelate reductase (NADPH) activity"/>
    <property type="evidence" value="ECO:0007669"/>
    <property type="project" value="UniProtKB-EC"/>
</dbReference>
<keyword evidence="5" id="KW-1003">Cell membrane</keyword>
<keyword evidence="7" id="KW-0249">Electron transport</keyword>
<comment type="catalytic activity">
    <reaction evidence="13">
        <text>2 a Fe(II)-siderophore + NADP(+) + H(+) = 2 a Fe(III)-siderophore + NADPH</text>
        <dbReference type="Rhea" id="RHEA:28795"/>
        <dbReference type="Rhea" id="RHEA-COMP:11342"/>
        <dbReference type="Rhea" id="RHEA-COMP:11344"/>
        <dbReference type="ChEBI" id="CHEBI:15378"/>
        <dbReference type="ChEBI" id="CHEBI:29033"/>
        <dbReference type="ChEBI" id="CHEBI:29034"/>
        <dbReference type="ChEBI" id="CHEBI:57783"/>
        <dbReference type="ChEBI" id="CHEBI:58349"/>
        <dbReference type="EC" id="1.16.1.9"/>
    </reaction>
</comment>
<dbReference type="Gene3D" id="3.40.50.80">
    <property type="entry name" value="Nucleotide-binding domain of ferredoxin-NADP reductase (FNR) module"/>
    <property type="match status" value="1"/>
</dbReference>
<feature type="domain" description="FAD-binding FR-type" evidence="16">
    <location>
        <begin position="304"/>
        <end position="435"/>
    </location>
</feature>
<dbReference type="InterPro" id="IPR013130">
    <property type="entry name" value="Fe3_Rdtase_TM_dom"/>
</dbReference>
<dbReference type="Proteomes" id="UP000315522">
    <property type="component" value="Unassembled WGS sequence"/>
</dbReference>
<keyword evidence="4" id="KW-0813">Transport</keyword>
<evidence type="ECO:0000256" key="12">
    <source>
        <dbReference type="ARBA" id="ARBA00023180"/>
    </source>
</evidence>
<dbReference type="InterPro" id="IPR013121">
    <property type="entry name" value="Fe_red_NAD-bd_6"/>
</dbReference>
<feature type="compositionally biased region" description="Basic and acidic residues" evidence="14">
    <location>
        <begin position="561"/>
        <end position="576"/>
    </location>
</feature>
<keyword evidence="6 15" id="KW-0812">Transmembrane</keyword>
<evidence type="ECO:0000259" key="16">
    <source>
        <dbReference type="PROSITE" id="PS51384"/>
    </source>
</evidence>
<dbReference type="InterPro" id="IPR039261">
    <property type="entry name" value="FNR_nucleotide-bd"/>
</dbReference>
<dbReference type="GO" id="GO:0006826">
    <property type="term" value="P:iron ion transport"/>
    <property type="evidence" value="ECO:0007669"/>
    <property type="project" value="TreeGrafter"/>
</dbReference>
<evidence type="ECO:0000256" key="15">
    <source>
        <dbReference type="SAM" id="Phobius"/>
    </source>
</evidence>
<dbReference type="SFLD" id="SFLDG01168">
    <property type="entry name" value="Ferric_reductase_subgroup_(FRE"/>
    <property type="match status" value="1"/>
</dbReference>
<evidence type="ECO:0000256" key="7">
    <source>
        <dbReference type="ARBA" id="ARBA00022982"/>
    </source>
</evidence>
<accession>A0A559MN68</accession>
<dbReference type="InterPro" id="IPR013112">
    <property type="entry name" value="FAD-bd_8"/>
</dbReference>
<keyword evidence="8 15" id="KW-1133">Transmembrane helix</keyword>
<evidence type="ECO:0000256" key="4">
    <source>
        <dbReference type="ARBA" id="ARBA00022448"/>
    </source>
</evidence>
<feature type="transmembrane region" description="Helical" evidence="15">
    <location>
        <begin position="166"/>
        <end position="183"/>
    </location>
</feature>
<dbReference type="SUPFAM" id="SSF63380">
    <property type="entry name" value="Riboflavin synthase domain-like"/>
    <property type="match status" value="1"/>
</dbReference>
<dbReference type="PROSITE" id="PS51384">
    <property type="entry name" value="FAD_FR"/>
    <property type="match status" value="1"/>
</dbReference>
<evidence type="ECO:0000256" key="10">
    <source>
        <dbReference type="ARBA" id="ARBA00023065"/>
    </source>
</evidence>
<keyword evidence="9" id="KW-0560">Oxidoreductase</keyword>
<dbReference type="InterPro" id="IPR017927">
    <property type="entry name" value="FAD-bd_FR_type"/>
</dbReference>
<evidence type="ECO:0000256" key="3">
    <source>
        <dbReference type="ARBA" id="ARBA00012668"/>
    </source>
</evidence>
<dbReference type="CDD" id="cd06186">
    <property type="entry name" value="NOX_Duox_like_FAD_NADP"/>
    <property type="match status" value="1"/>
</dbReference>
<dbReference type="PANTHER" id="PTHR32361:SF9">
    <property type="entry name" value="FERRIC REDUCTASE TRANSMEMBRANE COMPONENT 3-RELATED"/>
    <property type="match status" value="1"/>
</dbReference>
<comment type="caution">
    <text evidence="17">The sequence shown here is derived from an EMBL/GenBank/DDBJ whole genome shotgun (WGS) entry which is preliminary data.</text>
</comment>
<feature type="transmembrane region" description="Helical" evidence="15">
    <location>
        <begin position="204"/>
        <end position="224"/>
    </location>
</feature>
<protein>
    <recommendedName>
        <fullName evidence="3">ferric-chelate reductase (NADPH)</fullName>
        <ecNumber evidence="3">1.16.1.9</ecNumber>
    </recommendedName>
</protein>
<evidence type="ECO:0000313" key="18">
    <source>
        <dbReference type="Proteomes" id="UP000315522"/>
    </source>
</evidence>
<feature type="transmembrane region" description="Helical" evidence="15">
    <location>
        <begin position="244"/>
        <end position="261"/>
    </location>
</feature>
<organism evidence="17 18">
    <name type="scientific">Lachnellula willkommii</name>
    <dbReference type="NCBI Taxonomy" id="215461"/>
    <lineage>
        <taxon>Eukaryota</taxon>
        <taxon>Fungi</taxon>
        <taxon>Dikarya</taxon>
        <taxon>Ascomycota</taxon>
        <taxon>Pezizomycotina</taxon>
        <taxon>Leotiomycetes</taxon>
        <taxon>Helotiales</taxon>
        <taxon>Lachnaceae</taxon>
        <taxon>Lachnellula</taxon>
    </lineage>
</organism>
<evidence type="ECO:0000256" key="8">
    <source>
        <dbReference type="ARBA" id="ARBA00022989"/>
    </source>
</evidence>